<name>A0A392VGJ7_9FABA</name>
<dbReference type="Proteomes" id="UP000265520">
    <property type="component" value="Unassembled WGS sequence"/>
</dbReference>
<accession>A0A392VGJ7</accession>
<keyword evidence="2" id="KW-1185">Reference proteome</keyword>
<comment type="caution">
    <text evidence="1">The sequence shown here is derived from an EMBL/GenBank/DDBJ whole genome shotgun (WGS) entry which is preliminary data.</text>
</comment>
<feature type="non-terminal residue" evidence="1">
    <location>
        <position position="34"/>
    </location>
</feature>
<proteinExistence type="predicted"/>
<protein>
    <submittedName>
        <fullName evidence="1">Uncharacterized protein</fullName>
    </submittedName>
</protein>
<evidence type="ECO:0000313" key="2">
    <source>
        <dbReference type="Proteomes" id="UP000265520"/>
    </source>
</evidence>
<sequence length="34" mass="3908">MLLNQMGGEKNSIYFIKVLKEKEAEAFFKKMAGI</sequence>
<dbReference type="EMBL" id="LXQA011168228">
    <property type="protein sequence ID" value="MCI87516.1"/>
    <property type="molecule type" value="Genomic_DNA"/>
</dbReference>
<evidence type="ECO:0000313" key="1">
    <source>
        <dbReference type="EMBL" id="MCI87516.1"/>
    </source>
</evidence>
<dbReference type="AlphaFoldDB" id="A0A392VGJ7"/>
<reference evidence="1 2" key="1">
    <citation type="journal article" date="2018" name="Front. Plant Sci.">
        <title>Red Clover (Trifolium pratense) and Zigzag Clover (T. medium) - A Picture of Genomic Similarities and Differences.</title>
        <authorList>
            <person name="Dluhosova J."/>
            <person name="Istvanek J."/>
            <person name="Nedelnik J."/>
            <person name="Repkova J."/>
        </authorList>
    </citation>
    <scope>NUCLEOTIDE SEQUENCE [LARGE SCALE GENOMIC DNA]</scope>
    <source>
        <strain evidence="2">cv. 10/8</strain>
        <tissue evidence="1">Leaf</tissue>
    </source>
</reference>
<organism evidence="1 2">
    <name type="scientific">Trifolium medium</name>
    <dbReference type="NCBI Taxonomy" id="97028"/>
    <lineage>
        <taxon>Eukaryota</taxon>
        <taxon>Viridiplantae</taxon>
        <taxon>Streptophyta</taxon>
        <taxon>Embryophyta</taxon>
        <taxon>Tracheophyta</taxon>
        <taxon>Spermatophyta</taxon>
        <taxon>Magnoliopsida</taxon>
        <taxon>eudicotyledons</taxon>
        <taxon>Gunneridae</taxon>
        <taxon>Pentapetalae</taxon>
        <taxon>rosids</taxon>
        <taxon>fabids</taxon>
        <taxon>Fabales</taxon>
        <taxon>Fabaceae</taxon>
        <taxon>Papilionoideae</taxon>
        <taxon>50 kb inversion clade</taxon>
        <taxon>NPAAA clade</taxon>
        <taxon>Hologalegina</taxon>
        <taxon>IRL clade</taxon>
        <taxon>Trifolieae</taxon>
        <taxon>Trifolium</taxon>
    </lineage>
</organism>